<feature type="region of interest" description="Disordered" evidence="1">
    <location>
        <begin position="1"/>
        <end position="23"/>
    </location>
</feature>
<gene>
    <name evidence="2" type="ORF">AMS68_004170</name>
</gene>
<proteinExistence type="predicted"/>
<dbReference type="EMBL" id="CP051141">
    <property type="protein sequence ID" value="QIW98652.1"/>
    <property type="molecule type" value="Genomic_DNA"/>
</dbReference>
<evidence type="ECO:0000256" key="1">
    <source>
        <dbReference type="SAM" id="MobiDB-lite"/>
    </source>
</evidence>
<dbReference type="AlphaFoldDB" id="A0A6H0XV84"/>
<accession>A0A6H0XV84</accession>
<evidence type="ECO:0000313" key="2">
    <source>
        <dbReference type="EMBL" id="QIW98652.1"/>
    </source>
</evidence>
<reference evidence="2 3" key="1">
    <citation type="journal article" date="2016" name="Sci. Rep.">
        <title>Peltaster fructicola genome reveals evolution from an invasive phytopathogen to an ectophytic parasite.</title>
        <authorList>
            <person name="Xu C."/>
            <person name="Chen H."/>
            <person name="Gleason M.L."/>
            <person name="Xu J.R."/>
            <person name="Liu H."/>
            <person name="Zhang R."/>
            <person name="Sun G."/>
        </authorList>
    </citation>
    <scope>NUCLEOTIDE SEQUENCE [LARGE SCALE GENOMIC DNA]</scope>
    <source>
        <strain evidence="2 3">LNHT1506</strain>
    </source>
</reference>
<dbReference type="Proteomes" id="UP000503462">
    <property type="component" value="Chromosome 3"/>
</dbReference>
<dbReference type="OrthoDB" id="3903267at2759"/>
<protein>
    <recommendedName>
        <fullName evidence="4">Myb-like domain-containing protein</fullName>
    </recommendedName>
</protein>
<feature type="region of interest" description="Disordered" evidence="1">
    <location>
        <begin position="87"/>
        <end position="120"/>
    </location>
</feature>
<organism evidence="2 3">
    <name type="scientific">Peltaster fructicola</name>
    <dbReference type="NCBI Taxonomy" id="286661"/>
    <lineage>
        <taxon>Eukaryota</taxon>
        <taxon>Fungi</taxon>
        <taxon>Dikarya</taxon>
        <taxon>Ascomycota</taxon>
        <taxon>Pezizomycotina</taxon>
        <taxon>Dothideomycetes</taxon>
        <taxon>Dothideomycetes incertae sedis</taxon>
        <taxon>Peltaster</taxon>
    </lineage>
</organism>
<name>A0A6H0XV84_9PEZI</name>
<feature type="compositionally biased region" description="Polar residues" evidence="1">
    <location>
        <begin position="1"/>
        <end position="14"/>
    </location>
</feature>
<keyword evidence="3" id="KW-1185">Reference proteome</keyword>
<sequence length="207" mass="22407">MEGIEYTSTQPSNDDGTKSARAPRGAINRWTAVKDQYIALAAVEAFSRTQDLKVWDDIGSSMDPPTKGNAIMQHFAKVRQALEAAGLDVPPHKNPNHVPRPRTETSPHPTLLPIGGSTKKKAPKQLAADGLRTLQSAALRTAPVVPSMNTEVDEGYTMDTSENSIGWRQSDGGDLMEMSDVETSLDHIADNLAALESSMPSFSQCNY</sequence>
<evidence type="ECO:0000313" key="3">
    <source>
        <dbReference type="Proteomes" id="UP000503462"/>
    </source>
</evidence>
<evidence type="ECO:0008006" key="4">
    <source>
        <dbReference type="Google" id="ProtNLM"/>
    </source>
</evidence>